<accession>A0ACD0WGA5</accession>
<organism evidence="1 2">
    <name type="scientific">Clavispora lusitaniae</name>
    <name type="common">Candida lusitaniae</name>
    <dbReference type="NCBI Taxonomy" id="36911"/>
    <lineage>
        <taxon>Eukaryota</taxon>
        <taxon>Fungi</taxon>
        <taxon>Dikarya</taxon>
        <taxon>Ascomycota</taxon>
        <taxon>Saccharomycotina</taxon>
        <taxon>Pichiomycetes</taxon>
        <taxon>Metschnikowiaceae</taxon>
        <taxon>Clavispora</taxon>
    </lineage>
</organism>
<gene>
    <name evidence="1" type="ORF">EJF14_20506</name>
</gene>
<dbReference type="Proteomes" id="UP000326582">
    <property type="component" value="Chromosome 2"/>
</dbReference>
<proteinExistence type="predicted"/>
<dbReference type="EMBL" id="CP038485">
    <property type="protein sequence ID" value="QFZ26599.1"/>
    <property type="molecule type" value="Genomic_DNA"/>
</dbReference>
<evidence type="ECO:0000313" key="2">
    <source>
        <dbReference type="Proteomes" id="UP000326582"/>
    </source>
</evidence>
<sequence>MQVYEGLPIITNKHPISERQGVTHHVMNHVKWNEDYFIHRYTQEANAAIDNIHAKGKVPIIIGGTHYYLQSLLFRNKTVGEKEDPKALRKLTKEEEDLLDGPVEPIFNRLCEVDPIISKKFHPQDKRKLRRALEIYLTSGMKPSELYREQKLDELEDSSLKYNTLLFWLYCDPEILKERLDKRVDMMMATGALDEIKEMESYYQKQDPRPDCTRGIWQVIGFKEFLPWLENGRSEEKLFNEGVERMKIRTRQYAKYQVKWIKKLLGVELNKESRFGFKYGGKMYLLDASNLDNWNSYVGERGVKIAEQFITNGPLGVSEPQATENLKELIPTPDFYEKFNSNKTVNSASNWKHMECPVCVDADGKPFVAVGEENWKIHVKSRRHKKKLNYNEKKRVHEELIAKYKKPKDDIACDQEASS</sequence>
<reference evidence="2" key="1">
    <citation type="journal article" date="2019" name="MBio">
        <title>Comparative genomics for the elucidation of multidrug resistance (MDR) in Candida lusitaniae.</title>
        <authorList>
            <person name="Kannan A."/>
            <person name="Asner S.A."/>
            <person name="Trachsel E."/>
            <person name="Kelly S."/>
            <person name="Parker J."/>
            <person name="Sanglard D."/>
        </authorList>
    </citation>
    <scope>NUCLEOTIDE SEQUENCE [LARGE SCALE GENOMIC DNA]</scope>
    <source>
        <strain evidence="2">P1</strain>
    </source>
</reference>
<protein>
    <submittedName>
        <fullName evidence="1">tRNA dimethylallyltransferase</fullName>
    </submittedName>
</protein>
<name>A0ACD0WGA5_CLALS</name>
<keyword evidence="2" id="KW-1185">Reference proteome</keyword>
<evidence type="ECO:0000313" key="1">
    <source>
        <dbReference type="EMBL" id="QFZ26599.1"/>
    </source>
</evidence>